<dbReference type="EMBL" id="BQNB010018623">
    <property type="protein sequence ID" value="GJT76429.1"/>
    <property type="molecule type" value="Genomic_DNA"/>
</dbReference>
<gene>
    <name evidence="1" type="ORF">Tco_1043154</name>
</gene>
<dbReference type="Proteomes" id="UP001151760">
    <property type="component" value="Unassembled WGS sequence"/>
</dbReference>
<reference evidence="1" key="2">
    <citation type="submission" date="2022-01" db="EMBL/GenBank/DDBJ databases">
        <authorList>
            <person name="Yamashiro T."/>
            <person name="Shiraishi A."/>
            <person name="Satake H."/>
            <person name="Nakayama K."/>
        </authorList>
    </citation>
    <scope>NUCLEOTIDE SEQUENCE</scope>
</reference>
<organism evidence="1 2">
    <name type="scientific">Tanacetum coccineum</name>
    <dbReference type="NCBI Taxonomy" id="301880"/>
    <lineage>
        <taxon>Eukaryota</taxon>
        <taxon>Viridiplantae</taxon>
        <taxon>Streptophyta</taxon>
        <taxon>Embryophyta</taxon>
        <taxon>Tracheophyta</taxon>
        <taxon>Spermatophyta</taxon>
        <taxon>Magnoliopsida</taxon>
        <taxon>eudicotyledons</taxon>
        <taxon>Gunneridae</taxon>
        <taxon>Pentapetalae</taxon>
        <taxon>asterids</taxon>
        <taxon>campanulids</taxon>
        <taxon>Asterales</taxon>
        <taxon>Asteraceae</taxon>
        <taxon>Asteroideae</taxon>
        <taxon>Anthemideae</taxon>
        <taxon>Anthemidinae</taxon>
        <taxon>Tanacetum</taxon>
    </lineage>
</organism>
<keyword evidence="2" id="KW-1185">Reference proteome</keyword>
<comment type="caution">
    <text evidence="1">The sequence shown here is derived from an EMBL/GenBank/DDBJ whole genome shotgun (WGS) entry which is preliminary data.</text>
</comment>
<reference evidence="1" key="1">
    <citation type="journal article" date="2022" name="Int. J. Mol. Sci.">
        <title>Draft Genome of Tanacetum Coccineum: Genomic Comparison of Closely Related Tanacetum-Family Plants.</title>
        <authorList>
            <person name="Yamashiro T."/>
            <person name="Shiraishi A."/>
            <person name="Nakayama K."/>
            <person name="Satake H."/>
        </authorList>
    </citation>
    <scope>NUCLEOTIDE SEQUENCE</scope>
</reference>
<name>A0ABQ5GML1_9ASTR</name>
<protein>
    <submittedName>
        <fullName evidence="1">Uncharacterized protein</fullName>
    </submittedName>
</protein>
<evidence type="ECO:0000313" key="1">
    <source>
        <dbReference type="EMBL" id="GJT76429.1"/>
    </source>
</evidence>
<accession>A0ABQ5GML1</accession>
<proteinExistence type="predicted"/>
<evidence type="ECO:0000313" key="2">
    <source>
        <dbReference type="Proteomes" id="UP001151760"/>
    </source>
</evidence>
<sequence>MTKVIKEEFEKLGLLEIDDDLFTYDTQLGMIFNEFNILSEINDDLFTYKIEVPKPTQCVEQTINPTHNDLEEHEWRYAEAVILINKILVRLIDVTVEQWLNLKRKFKEYLDIKRQREIYAREVDMEYNPSNLEFAKWLALKFYNHLEMDWAFKEFNYLLQIDSDVLTKDNDGFKTYEEYKDDWTYDGINTYRSKNLPGAYIVRNTLRYQDLEWYEALKDGRLKDEALKNKAIMEGIISEDEESHNKAWKIWDDYEDTTHNHEINDYTETDEEICNLFNNTTHNASVYKIRRFEMIKYSFGQDEEYVAIKECEYDDLTTTKEDACRAYQEIFRSMDEGWMVTRAE</sequence>